<feature type="region of interest" description="Disordered" evidence="1">
    <location>
        <begin position="1"/>
        <end position="49"/>
    </location>
</feature>
<keyword evidence="3" id="KW-1185">Reference proteome</keyword>
<dbReference type="AlphaFoldDB" id="A0A4Y9Y7T0"/>
<dbReference type="EMBL" id="SEOQ01000702">
    <property type="protein sequence ID" value="TFY58120.1"/>
    <property type="molecule type" value="Genomic_DNA"/>
</dbReference>
<proteinExistence type="predicted"/>
<accession>A0A4Y9Y7T0</accession>
<protein>
    <submittedName>
        <fullName evidence="2">Uncharacterized protein</fullName>
    </submittedName>
</protein>
<sequence>MAEAAPMAVAWRGSWRKRGGDSDEGGARRLGERAESKSGGCAHAGGSAPRVPPLGASLGLIGTASGAQKRTGLEKFVCAGEVCTQLEAGDKYLDDALDLVEKYQHILSPSQLKEIGSHWKTTARNRPVHPQGIREAVRTARHFEQRAKMTFELAKGFTAAARAAIVFANCVADNVVQLTEKAIAPPGLSDSLRSEIHTAVVNVTLEAAQLYAIEHGDHSLTSSNSIATAVQWANEYMDEHGLTEVNNLSTSGWKDD</sequence>
<dbReference type="Proteomes" id="UP000298327">
    <property type="component" value="Unassembled WGS sequence"/>
</dbReference>
<reference evidence="2 3" key="1">
    <citation type="submission" date="2019-02" db="EMBL/GenBank/DDBJ databases">
        <title>Genome sequencing of the rare red list fungi Dentipellis fragilis.</title>
        <authorList>
            <person name="Buettner E."/>
            <person name="Kellner H."/>
        </authorList>
    </citation>
    <scope>NUCLEOTIDE SEQUENCE [LARGE SCALE GENOMIC DNA]</scope>
    <source>
        <strain evidence="2 3">DSM 105465</strain>
    </source>
</reference>
<evidence type="ECO:0000256" key="1">
    <source>
        <dbReference type="SAM" id="MobiDB-lite"/>
    </source>
</evidence>
<organism evidence="2 3">
    <name type="scientific">Dentipellis fragilis</name>
    <dbReference type="NCBI Taxonomy" id="205917"/>
    <lineage>
        <taxon>Eukaryota</taxon>
        <taxon>Fungi</taxon>
        <taxon>Dikarya</taxon>
        <taxon>Basidiomycota</taxon>
        <taxon>Agaricomycotina</taxon>
        <taxon>Agaricomycetes</taxon>
        <taxon>Russulales</taxon>
        <taxon>Hericiaceae</taxon>
        <taxon>Dentipellis</taxon>
    </lineage>
</organism>
<evidence type="ECO:0000313" key="2">
    <source>
        <dbReference type="EMBL" id="TFY58120.1"/>
    </source>
</evidence>
<name>A0A4Y9Y7T0_9AGAM</name>
<evidence type="ECO:0000313" key="3">
    <source>
        <dbReference type="Proteomes" id="UP000298327"/>
    </source>
</evidence>
<feature type="compositionally biased region" description="Basic and acidic residues" evidence="1">
    <location>
        <begin position="18"/>
        <end position="36"/>
    </location>
</feature>
<comment type="caution">
    <text evidence="2">The sequence shown here is derived from an EMBL/GenBank/DDBJ whole genome shotgun (WGS) entry which is preliminary data.</text>
</comment>
<gene>
    <name evidence="2" type="ORF">EVG20_g8273</name>
</gene>